<dbReference type="AlphaFoldDB" id="A0A8H6M104"/>
<sequence length="202" mass="22920">MRVGSILSLFPLVLSLRLLANAHSVGDHTLESRDFVDELSVREPEFPSLDAREILSDISTRELIDELSDRLERRAFKYNCKVCGGGWNEIPRGNMATCEKAKIIHESTIQNGKHVCERCDHETLTKTTGMQAVCCRVNFLHDLEYDLIDLDPPKPKHPSWVGVGPDIPEPELPRPKEKSSKRKTISELPRPKKEDPSKRKSL</sequence>
<protein>
    <submittedName>
        <fullName evidence="3">Uncharacterized protein</fullName>
    </submittedName>
</protein>
<feature type="chain" id="PRO_5034778463" evidence="2">
    <location>
        <begin position="23"/>
        <end position="202"/>
    </location>
</feature>
<feature type="compositionally biased region" description="Basic and acidic residues" evidence="1">
    <location>
        <begin position="189"/>
        <end position="202"/>
    </location>
</feature>
<evidence type="ECO:0000313" key="3">
    <source>
        <dbReference type="EMBL" id="KAF6748311.1"/>
    </source>
</evidence>
<accession>A0A8H6M104</accession>
<comment type="caution">
    <text evidence="3">The sequence shown here is derived from an EMBL/GenBank/DDBJ whole genome shotgun (WGS) entry which is preliminary data.</text>
</comment>
<feature type="region of interest" description="Disordered" evidence="1">
    <location>
        <begin position="155"/>
        <end position="202"/>
    </location>
</feature>
<proteinExistence type="predicted"/>
<keyword evidence="2" id="KW-0732">Signal</keyword>
<evidence type="ECO:0000256" key="2">
    <source>
        <dbReference type="SAM" id="SignalP"/>
    </source>
</evidence>
<evidence type="ECO:0000256" key="1">
    <source>
        <dbReference type="SAM" id="MobiDB-lite"/>
    </source>
</evidence>
<name>A0A8H6M104_9AGAR</name>
<reference evidence="3 4" key="1">
    <citation type="submission" date="2020-07" db="EMBL/GenBank/DDBJ databases">
        <title>Comparative genomics of pyrophilous fungi reveals a link between fire events and developmental genes.</title>
        <authorList>
            <consortium name="DOE Joint Genome Institute"/>
            <person name="Steindorff A.S."/>
            <person name="Carver A."/>
            <person name="Calhoun S."/>
            <person name="Stillman K."/>
            <person name="Liu H."/>
            <person name="Lipzen A."/>
            <person name="Pangilinan J."/>
            <person name="Labutti K."/>
            <person name="Bruns T.D."/>
            <person name="Grigoriev I.V."/>
        </authorList>
    </citation>
    <scope>NUCLEOTIDE SEQUENCE [LARGE SCALE GENOMIC DNA]</scope>
    <source>
        <strain evidence="3 4">CBS 144469</strain>
    </source>
</reference>
<organism evidence="3 4">
    <name type="scientific">Ephemerocybe angulata</name>
    <dbReference type="NCBI Taxonomy" id="980116"/>
    <lineage>
        <taxon>Eukaryota</taxon>
        <taxon>Fungi</taxon>
        <taxon>Dikarya</taxon>
        <taxon>Basidiomycota</taxon>
        <taxon>Agaricomycotina</taxon>
        <taxon>Agaricomycetes</taxon>
        <taxon>Agaricomycetidae</taxon>
        <taxon>Agaricales</taxon>
        <taxon>Agaricineae</taxon>
        <taxon>Psathyrellaceae</taxon>
        <taxon>Ephemerocybe</taxon>
    </lineage>
</organism>
<keyword evidence="4" id="KW-1185">Reference proteome</keyword>
<dbReference type="OrthoDB" id="10352430at2759"/>
<dbReference type="EMBL" id="JACGCI010000072">
    <property type="protein sequence ID" value="KAF6748311.1"/>
    <property type="molecule type" value="Genomic_DNA"/>
</dbReference>
<dbReference type="Proteomes" id="UP000521943">
    <property type="component" value="Unassembled WGS sequence"/>
</dbReference>
<evidence type="ECO:0000313" key="4">
    <source>
        <dbReference type="Proteomes" id="UP000521943"/>
    </source>
</evidence>
<feature type="signal peptide" evidence="2">
    <location>
        <begin position="1"/>
        <end position="22"/>
    </location>
</feature>
<gene>
    <name evidence="3" type="ORF">DFP72DRAFT_1074391</name>
</gene>